<evidence type="ECO:0000313" key="4">
    <source>
        <dbReference type="Proteomes" id="UP000602057"/>
    </source>
</evidence>
<proteinExistence type="predicted"/>
<dbReference type="Gene3D" id="3.40.30.10">
    <property type="entry name" value="Glutaredoxin"/>
    <property type="match status" value="1"/>
</dbReference>
<dbReference type="CDD" id="cd02947">
    <property type="entry name" value="TRX_family"/>
    <property type="match status" value="1"/>
</dbReference>
<feature type="domain" description="Thioredoxin" evidence="2">
    <location>
        <begin position="14"/>
        <end position="140"/>
    </location>
</feature>
<name>A0A8J6Q6N7_9FLAO</name>
<keyword evidence="4" id="KW-1185">Reference proteome</keyword>
<reference evidence="3" key="1">
    <citation type="journal article" date="2013" name="Int. J. Syst. Evol. Microbiol.">
        <title>Aestuariibaculum suncheonense gen. nov., sp. nov., a marine bacterium of the family Flavobacteriaceae isolated from a tidal flat and emended descriptions of the genera Gaetbulibacter and Tamlana.</title>
        <authorList>
            <person name="Jeong S.H."/>
            <person name="Park M.S."/>
            <person name="Jin H.M."/>
            <person name="Lee K."/>
            <person name="Park W."/>
            <person name="Jeon C.O."/>
        </authorList>
    </citation>
    <scope>NUCLEOTIDE SEQUENCE</scope>
    <source>
        <strain evidence="3">SC17</strain>
    </source>
</reference>
<dbReference type="RefSeq" id="WP_188216149.1">
    <property type="nucleotide sequence ID" value="NZ_BAABGH010000011.1"/>
</dbReference>
<dbReference type="Proteomes" id="UP000602057">
    <property type="component" value="Unassembled WGS sequence"/>
</dbReference>
<accession>A0A8J6Q6N7</accession>
<dbReference type="PROSITE" id="PS51352">
    <property type="entry name" value="THIOREDOXIN_2"/>
    <property type="match status" value="1"/>
</dbReference>
<keyword evidence="1" id="KW-0676">Redox-active center</keyword>
<comment type="caution">
    <text evidence="3">The sequence shown here is derived from an EMBL/GenBank/DDBJ whole genome shotgun (WGS) entry which is preliminary data.</text>
</comment>
<organism evidence="3 4">
    <name type="scientific">Aestuariibaculum suncheonense</name>
    <dbReference type="NCBI Taxonomy" id="1028745"/>
    <lineage>
        <taxon>Bacteria</taxon>
        <taxon>Pseudomonadati</taxon>
        <taxon>Bacteroidota</taxon>
        <taxon>Flavobacteriia</taxon>
        <taxon>Flavobacteriales</taxon>
        <taxon>Flavobacteriaceae</taxon>
    </lineage>
</organism>
<evidence type="ECO:0000313" key="3">
    <source>
        <dbReference type="EMBL" id="MBD0835658.1"/>
    </source>
</evidence>
<dbReference type="PROSITE" id="PS00194">
    <property type="entry name" value="THIOREDOXIN_1"/>
    <property type="match status" value="1"/>
</dbReference>
<reference evidence="3" key="2">
    <citation type="submission" date="2020-09" db="EMBL/GenBank/DDBJ databases">
        <authorList>
            <person name="Wu Z."/>
        </authorList>
    </citation>
    <scope>NUCLEOTIDE SEQUENCE</scope>
    <source>
        <strain evidence="3">SC17</strain>
    </source>
</reference>
<dbReference type="InterPro" id="IPR036249">
    <property type="entry name" value="Thioredoxin-like_sf"/>
</dbReference>
<dbReference type="AlphaFoldDB" id="A0A8J6Q6N7"/>
<dbReference type="InterPro" id="IPR013766">
    <property type="entry name" value="Thioredoxin_domain"/>
</dbReference>
<evidence type="ECO:0000256" key="1">
    <source>
        <dbReference type="ARBA" id="ARBA00023284"/>
    </source>
</evidence>
<dbReference type="SUPFAM" id="SSF52833">
    <property type="entry name" value="Thioredoxin-like"/>
    <property type="match status" value="1"/>
</dbReference>
<evidence type="ECO:0000259" key="2">
    <source>
        <dbReference type="PROSITE" id="PS51352"/>
    </source>
</evidence>
<gene>
    <name evidence="3" type="ORF">ICJ84_09430</name>
</gene>
<dbReference type="PROSITE" id="PS51257">
    <property type="entry name" value="PROKAR_LIPOPROTEIN"/>
    <property type="match status" value="1"/>
</dbReference>
<dbReference type="InterPro" id="IPR017937">
    <property type="entry name" value="Thioredoxin_CS"/>
</dbReference>
<protein>
    <submittedName>
        <fullName evidence="3">Thioredoxin family protein</fullName>
    </submittedName>
</protein>
<dbReference type="EMBL" id="JACVXC010000003">
    <property type="protein sequence ID" value="MBD0835658.1"/>
    <property type="molecule type" value="Genomic_DNA"/>
</dbReference>
<sequence length="399" mass="45155">MRTLVNLFTIIVLLVSCKKEANETLNEIDFKSGSFSELKEIAKQENKLIFIDCYTSWCAPCKWMDKNVFVKKDVFEFYNASFINTKIDMEKGEGPSIAKAYGVTSFPTYLFINSEGELIHKSGSKMRAEAFIEQGNNALNPKKSLGLLEKKYESNNITNEEIVDYLLALNQIRAPKTQDILNDLLSRVDSVWLKSQSGWKLINSFVYEASSPLYHLLENNTSYFIGIAGQEGVNSVYQKVLQRRMYQSINDKNEALFLRQLDSLKQLTNNSRDLSIIHCSYYVNSGDANAFIETSNYYVDNFLQTDPETIAFIANSTTYKGEEQNKNILKQAGYLIGKAYNMNPNDYGIVGTYARINSLLGNKQEAVKAAKIAVKMADTISSKVKKRALQNLEAIENAQ</sequence>
<dbReference type="Pfam" id="PF00085">
    <property type="entry name" value="Thioredoxin"/>
    <property type="match status" value="1"/>
</dbReference>